<evidence type="ECO:0000313" key="2">
    <source>
        <dbReference type="EMBL" id="NEV62023.1"/>
    </source>
</evidence>
<dbReference type="Proteomes" id="UP000483379">
    <property type="component" value="Unassembled WGS sequence"/>
</dbReference>
<accession>A0A6M0JZD6</accession>
<dbReference type="AlphaFoldDB" id="A0A6M0JZD6"/>
<sequence>MLGGLFDNFTQADSLRDKFAIEDQIDLENKRRQESLDLQKKLAEAEIERVQAQAEALQRGDALI</sequence>
<comment type="caution">
    <text evidence="2">The sequence shown here is derived from an EMBL/GenBank/DDBJ whole genome shotgun (WGS) entry which is preliminary data.</text>
</comment>
<evidence type="ECO:0000256" key="1">
    <source>
        <dbReference type="SAM" id="Coils"/>
    </source>
</evidence>
<dbReference type="RefSeq" id="WP_164452498.1">
    <property type="nucleotide sequence ID" value="NZ_JAAIJQ010000021.1"/>
</dbReference>
<keyword evidence="1" id="KW-0175">Coiled coil</keyword>
<proteinExistence type="predicted"/>
<keyword evidence="3" id="KW-1185">Reference proteome</keyword>
<organism evidence="2 3">
    <name type="scientific">Thiorhodococcus minor</name>
    <dbReference type="NCBI Taxonomy" id="57489"/>
    <lineage>
        <taxon>Bacteria</taxon>
        <taxon>Pseudomonadati</taxon>
        <taxon>Pseudomonadota</taxon>
        <taxon>Gammaproteobacteria</taxon>
        <taxon>Chromatiales</taxon>
        <taxon>Chromatiaceae</taxon>
        <taxon>Thiorhodococcus</taxon>
    </lineage>
</organism>
<feature type="coiled-coil region" evidence="1">
    <location>
        <begin position="33"/>
        <end position="60"/>
    </location>
</feature>
<evidence type="ECO:0000313" key="3">
    <source>
        <dbReference type="Proteomes" id="UP000483379"/>
    </source>
</evidence>
<protein>
    <submittedName>
        <fullName evidence="2">Uncharacterized protein</fullName>
    </submittedName>
</protein>
<reference evidence="2 3" key="1">
    <citation type="submission" date="2020-02" db="EMBL/GenBank/DDBJ databases">
        <title>Genome sequences of Thiorhodococcus mannitoliphagus and Thiorhodococcus minor, purple sulfur photosynthetic bacteria in the gammaproteobacterial family, Chromatiaceae.</title>
        <authorList>
            <person name="Aviles F.A."/>
            <person name="Meyer T.E."/>
            <person name="Kyndt J.A."/>
        </authorList>
    </citation>
    <scope>NUCLEOTIDE SEQUENCE [LARGE SCALE GENOMIC DNA]</scope>
    <source>
        <strain evidence="2 3">DSM 11518</strain>
    </source>
</reference>
<name>A0A6M0JZD6_9GAMM</name>
<gene>
    <name evidence="2" type="ORF">G3446_08990</name>
</gene>
<dbReference type="EMBL" id="JAAIJQ010000021">
    <property type="protein sequence ID" value="NEV62023.1"/>
    <property type="molecule type" value="Genomic_DNA"/>
</dbReference>